<sequence length="214" mass="23032">MTETLAKPRNRTPIFIAVIVALIAAVLVLAFLAFAPKTSAGVADATPAPSETPLGGAPFTHEPDPSDPHAITVTYPAGYAPTYTGVDWTEGKPMELVLPLVQDAYQLQIIDSKGNQVQQNAEHYTVHGIEYGEGGGVVMNASRAGWEKQHQLEDTYRPTPEDRLTIVAVDANGSAVDTYALNYVVLSETYEMEPSGAQTTTLLVEPNKEYTKGE</sequence>
<dbReference type="Proteomes" id="UP000545286">
    <property type="component" value="Unassembled WGS sequence"/>
</dbReference>
<keyword evidence="2" id="KW-0472">Membrane</keyword>
<keyword evidence="2" id="KW-0812">Transmembrane</keyword>
<name>A0A7W4YGP4_9MICO</name>
<dbReference type="EMBL" id="JACHWJ010000004">
    <property type="protein sequence ID" value="MBB2958879.1"/>
    <property type="molecule type" value="Genomic_DNA"/>
</dbReference>
<evidence type="ECO:0000313" key="4">
    <source>
        <dbReference type="EMBL" id="MBB2959522.1"/>
    </source>
</evidence>
<keyword evidence="2" id="KW-1133">Transmembrane helix</keyword>
<comment type="caution">
    <text evidence="4">The sequence shown here is derived from an EMBL/GenBank/DDBJ whole genome shotgun (WGS) entry which is preliminary data.</text>
</comment>
<keyword evidence="5" id="KW-1185">Reference proteome</keyword>
<organism evidence="4 5">
    <name type="scientific">Pseudoclavibacter helvolus</name>
    <dbReference type="NCBI Taxonomy" id="255205"/>
    <lineage>
        <taxon>Bacteria</taxon>
        <taxon>Bacillati</taxon>
        <taxon>Actinomycetota</taxon>
        <taxon>Actinomycetes</taxon>
        <taxon>Micrococcales</taxon>
        <taxon>Microbacteriaceae</taxon>
        <taxon>Pseudoclavibacter</taxon>
    </lineage>
</organism>
<evidence type="ECO:0000313" key="5">
    <source>
        <dbReference type="Proteomes" id="UP000545286"/>
    </source>
</evidence>
<dbReference type="AlphaFoldDB" id="A0A7W4YGP4"/>
<gene>
    <name evidence="3" type="ORF">FHX72_003025</name>
    <name evidence="4" type="ORF">FHX72_003691</name>
</gene>
<evidence type="ECO:0000256" key="1">
    <source>
        <dbReference type="SAM" id="MobiDB-lite"/>
    </source>
</evidence>
<feature type="region of interest" description="Disordered" evidence="1">
    <location>
        <begin position="42"/>
        <end position="70"/>
    </location>
</feature>
<feature type="transmembrane region" description="Helical" evidence="2">
    <location>
        <begin position="12"/>
        <end position="34"/>
    </location>
</feature>
<proteinExistence type="predicted"/>
<evidence type="ECO:0000256" key="2">
    <source>
        <dbReference type="SAM" id="Phobius"/>
    </source>
</evidence>
<reference evidence="4 5" key="1">
    <citation type="submission" date="2020-08" db="EMBL/GenBank/DDBJ databases">
        <title>Sequencing the genomes of 1000 actinobacteria strains.</title>
        <authorList>
            <person name="Klenk H.-P."/>
        </authorList>
    </citation>
    <scope>NUCLEOTIDE SEQUENCE [LARGE SCALE GENOMIC DNA]</scope>
    <source>
        <strain evidence="4 5">DSM 20419</strain>
    </source>
</reference>
<dbReference type="RefSeq" id="WP_183626019.1">
    <property type="nucleotide sequence ID" value="NZ_JACHWJ010000004.1"/>
</dbReference>
<dbReference type="EMBL" id="JACHWJ010000011">
    <property type="protein sequence ID" value="MBB2959522.1"/>
    <property type="molecule type" value="Genomic_DNA"/>
</dbReference>
<accession>A0A7W4YGP4</accession>
<evidence type="ECO:0000313" key="3">
    <source>
        <dbReference type="EMBL" id="MBB2958879.1"/>
    </source>
</evidence>
<protein>
    <submittedName>
        <fullName evidence="4">Uncharacterized protein</fullName>
    </submittedName>
</protein>